<keyword evidence="1" id="KW-1133">Transmembrane helix</keyword>
<dbReference type="Pfam" id="PF03929">
    <property type="entry name" value="PepSY_TM"/>
    <property type="match status" value="1"/>
</dbReference>
<protein>
    <submittedName>
        <fullName evidence="2">Iron-regulated membrane protein</fullName>
    </submittedName>
</protein>
<evidence type="ECO:0000313" key="2">
    <source>
        <dbReference type="EMBL" id="MDT3401338.1"/>
    </source>
</evidence>
<dbReference type="PANTHER" id="PTHR34219">
    <property type="entry name" value="IRON-REGULATED INNER MEMBRANE PROTEIN-RELATED"/>
    <property type="match status" value="1"/>
</dbReference>
<gene>
    <name evidence="2" type="ORF">QE417_000410</name>
</gene>
<organism evidence="2 3">
    <name type="scientific">Mucilaginibacter terrae</name>
    <dbReference type="NCBI Taxonomy" id="1955052"/>
    <lineage>
        <taxon>Bacteria</taxon>
        <taxon>Pseudomonadati</taxon>
        <taxon>Bacteroidota</taxon>
        <taxon>Sphingobacteriia</taxon>
        <taxon>Sphingobacteriales</taxon>
        <taxon>Sphingobacteriaceae</taxon>
        <taxon>Mucilaginibacter</taxon>
    </lineage>
</organism>
<keyword evidence="1" id="KW-0812">Transmembrane</keyword>
<dbReference type="Proteomes" id="UP001258315">
    <property type="component" value="Unassembled WGS sequence"/>
</dbReference>
<dbReference type="EMBL" id="JAVLVU010000001">
    <property type="protein sequence ID" value="MDT3401338.1"/>
    <property type="molecule type" value="Genomic_DNA"/>
</dbReference>
<feature type="transmembrane region" description="Helical" evidence="1">
    <location>
        <begin position="21"/>
        <end position="43"/>
    </location>
</feature>
<feature type="transmembrane region" description="Helical" evidence="1">
    <location>
        <begin position="208"/>
        <end position="232"/>
    </location>
</feature>
<dbReference type="InterPro" id="IPR005625">
    <property type="entry name" value="PepSY-ass_TM"/>
</dbReference>
<evidence type="ECO:0000256" key="1">
    <source>
        <dbReference type="SAM" id="Phobius"/>
    </source>
</evidence>
<keyword evidence="3" id="KW-1185">Reference proteome</keyword>
<reference evidence="3" key="1">
    <citation type="submission" date="2023-07" db="EMBL/GenBank/DDBJ databases">
        <title>Functional and genomic diversity of the sorghum phyllosphere microbiome.</title>
        <authorList>
            <person name="Shade A."/>
        </authorList>
    </citation>
    <scope>NUCLEOTIDE SEQUENCE [LARGE SCALE GENOMIC DNA]</scope>
    <source>
        <strain evidence="3">SORGH_AS_0422</strain>
    </source>
</reference>
<evidence type="ECO:0000313" key="3">
    <source>
        <dbReference type="Proteomes" id="UP001258315"/>
    </source>
</evidence>
<dbReference type="PANTHER" id="PTHR34219:SF3">
    <property type="entry name" value="BLL7967 PROTEIN"/>
    <property type="match status" value="1"/>
</dbReference>
<comment type="caution">
    <text evidence="2">The sequence shown here is derived from an EMBL/GenBank/DDBJ whole genome shotgun (WGS) entry which is preliminary data.</text>
</comment>
<sequence length="405" mass="47220">MEIKTAKKKSIFRKVSEWLHLWLGLISGIIVFVVCLTGGLWVFRYEVFYFTEKYQRLEEKQRAFLQPSVLEKQGKNYLNAHKDTGSVLMNITYGKGKSAILTFHLPAEKFAMLYLDPYTGHVVFDKREPSPAEMFFIVVRAGHRFLWLPQKIGSPIVGSGCIIFLVILTTGLIWWWPKRWTKKTRDKSFKVKWDAKWKRLNIDLHNVLGFYSLLFVLLLTVTGITFSFHWFADGLYKTLTWQTHERLGEGGPHSDTLLAVKSVLHNKNDLVWQDMQQKHPDYSRVMINMPENTKGAYHATAFFGDGTLIYNRAQYYYDQFSLKRIYLNTQDERSYDELSFGEKVYRMDFDIHTGQILGLPTKILAFIACIIGASLPVTGTIIWYNRKWGKKKPIKENRQTQSNIV</sequence>
<dbReference type="RefSeq" id="WP_311947198.1">
    <property type="nucleotide sequence ID" value="NZ_JAVLVU010000001.1"/>
</dbReference>
<keyword evidence="1" id="KW-0472">Membrane</keyword>
<feature type="transmembrane region" description="Helical" evidence="1">
    <location>
        <begin position="363"/>
        <end position="384"/>
    </location>
</feature>
<proteinExistence type="predicted"/>
<name>A0ABU3GNI0_9SPHI</name>
<feature type="transmembrane region" description="Helical" evidence="1">
    <location>
        <begin position="156"/>
        <end position="176"/>
    </location>
</feature>
<accession>A0ABU3GNI0</accession>